<dbReference type="AlphaFoldDB" id="A0A8B8HQD4"/>
<reference evidence="2" key="1">
    <citation type="submission" date="2025-08" db="UniProtKB">
        <authorList>
            <consortium name="RefSeq"/>
        </authorList>
    </citation>
    <scope>IDENTIFICATION</scope>
    <source>
        <tissue evidence="2">Whole body</tissue>
    </source>
</reference>
<dbReference type="OMA" id="WTENEDP"/>
<dbReference type="OrthoDB" id="6874995at2759"/>
<organism evidence="1 2">
    <name type="scientific">Vanessa tameamea</name>
    <name type="common">Kamehameha butterfly</name>
    <dbReference type="NCBI Taxonomy" id="334116"/>
    <lineage>
        <taxon>Eukaryota</taxon>
        <taxon>Metazoa</taxon>
        <taxon>Ecdysozoa</taxon>
        <taxon>Arthropoda</taxon>
        <taxon>Hexapoda</taxon>
        <taxon>Insecta</taxon>
        <taxon>Pterygota</taxon>
        <taxon>Neoptera</taxon>
        <taxon>Endopterygota</taxon>
        <taxon>Lepidoptera</taxon>
        <taxon>Glossata</taxon>
        <taxon>Ditrysia</taxon>
        <taxon>Papilionoidea</taxon>
        <taxon>Nymphalidae</taxon>
        <taxon>Nymphalinae</taxon>
        <taxon>Vanessa</taxon>
    </lineage>
</organism>
<evidence type="ECO:0000313" key="2">
    <source>
        <dbReference type="RefSeq" id="XP_026486777.2"/>
    </source>
</evidence>
<proteinExistence type="predicted"/>
<accession>A0A8B8HQD4</accession>
<evidence type="ECO:0000313" key="1">
    <source>
        <dbReference type="Proteomes" id="UP001652626"/>
    </source>
</evidence>
<dbReference type="Proteomes" id="UP001652626">
    <property type="component" value="Chromosome 16"/>
</dbReference>
<gene>
    <name evidence="2" type="primary">LOC113393883</name>
</gene>
<dbReference type="GeneID" id="113393883"/>
<dbReference type="PANTHER" id="PTHR21683">
    <property type="entry name" value="COILED-COIL DOMAIN-CONTAINING PROTEIN 42 LIKE-2-LIKE-RELATED"/>
    <property type="match status" value="1"/>
</dbReference>
<dbReference type="PANTHER" id="PTHR21683:SF3">
    <property type="entry name" value="CILIA AND FLAGELLA ASSOCIATED PROTEIN 100"/>
    <property type="match status" value="1"/>
</dbReference>
<protein>
    <submittedName>
        <fullName evidence="2">Uncharacterized protein LOC113393883</fullName>
    </submittedName>
</protein>
<dbReference type="RefSeq" id="XP_026486777.2">
    <property type="nucleotide sequence ID" value="XM_026630992.2"/>
</dbReference>
<keyword evidence="1" id="KW-1185">Reference proteome</keyword>
<sequence length="568" mass="67304">MINDTKSRTMPSNKSLEKCPKKLPLKEVNKKNKKELSDVSLQNFIPVPYENTTRLTSLRKVENILPLKLYSKKQDSDRFKQHLDINIYKKYKIISLDLKNRLHVENPINDIFAVTDIAEDFYRRVDGRPIRLHIPIFKSLKECINKLLHIKQEIGVKSDYILNVDTNYRNEMYIYDSAVKRLKIQIKYFDTFISEDYQKSMSFLTKWDNLRSQVDLQVKELQSVALEKFTIISKLIGLEYRYGLQQKYGRFLYYLSPSSWRLSNRDFARSCEIEAKGFDFDNSNDDDTFTVIFERMRKICYGVPIKPALYFAQPKDLMDVFDTMETQQLHYYTHVYHLAPYTKILKNGIKSLKEIIFQESALVKGSINRFENFLLFSEQRCAQLEAKFFKILYGLFYKSVASLDVIKLTLHLQFCYERVLQEKPLNVNLKTLAKNLENVYMDYSRKLDSIRNDAVRRAMKNCMHYEQLKFKRANNAAIELRLFYRLEKQLLRSHGILTDNPYKPIKKHEPKIEKNVNNKIVKELKNKSLTEAEVEYLKLFTDWTENEDPAIYLLNLNADNKDGDFDVI</sequence>
<name>A0A8B8HQD4_VANTA</name>
<dbReference type="InterPro" id="IPR051147">
    <property type="entry name" value="CFAP_domain-containing"/>
</dbReference>